<dbReference type="PROSITE" id="PS00198">
    <property type="entry name" value="4FE4S_FER_1"/>
    <property type="match status" value="1"/>
</dbReference>
<dbReference type="GO" id="GO:0046872">
    <property type="term" value="F:metal ion binding"/>
    <property type="evidence" value="ECO:0007669"/>
    <property type="project" value="UniProtKB-KW"/>
</dbReference>
<keyword evidence="10" id="KW-1185">Reference proteome</keyword>
<sequence length="470" mass="53149">MQQIPAIDLLKLPGLRWLGRWRYARFALQLPLFALAMLMVWDGLTGAQLAPKNSATVIVWVHYRGFLMLALLVVGNLFCMACPFMLPRNLARRIIKPRFKWPTWLRNKWLAAGLLVLFFFAYERFDLWASPWWTAILIVSYFAAALLIDSSFQGAPFCKYVCPLGQFNMLSSTLSPIEVAVRQPQRCQTCATKDCIVGRDDQPGCELWLFQPKKVGNLDCTMCLDCIHACPHDNIGLLARVPGQELISLQPRSGIGKIEERSDFSLLMLVFTWGALLNAFGMISPVYSFYNWLTTQFAITSETFLLSVVFILALVIEPVVLLGGAAWLFRRISGHNERLIAIINRFMKGFLPIGIAMWTAHYAFHFIIGFWTILPVLRSLLAEAGINFSWMPVTGLSPLVPQAMIYPFQMGMILLGSVLSAVITWQTTTTITKQRQRWAWLPWALVIVAMAGSAMWLLSQPMDMRGILEG</sequence>
<feature type="transmembrane region" description="Helical" evidence="7">
    <location>
        <begin position="438"/>
        <end position="458"/>
    </location>
</feature>
<name>A0A0P6YS26_9CHLR</name>
<feature type="transmembrane region" description="Helical" evidence="7">
    <location>
        <begin position="61"/>
        <end position="86"/>
    </location>
</feature>
<keyword evidence="6 7" id="KW-0472">Membrane</keyword>
<dbReference type="GO" id="GO:0051536">
    <property type="term" value="F:iron-sulfur cluster binding"/>
    <property type="evidence" value="ECO:0007669"/>
    <property type="project" value="UniProtKB-KW"/>
</dbReference>
<reference evidence="9 10" key="1">
    <citation type="submission" date="2015-07" db="EMBL/GenBank/DDBJ databases">
        <title>Whole genome sequence of Herpetosiphon geysericola DSM 7119.</title>
        <authorList>
            <person name="Hemp J."/>
            <person name="Ward L.M."/>
            <person name="Pace L.A."/>
            <person name="Fischer W.W."/>
        </authorList>
    </citation>
    <scope>NUCLEOTIDE SEQUENCE [LARGE SCALE GENOMIC DNA]</scope>
    <source>
        <strain evidence="9 10">DSM 7119</strain>
    </source>
</reference>
<dbReference type="RefSeq" id="WP_054535163.1">
    <property type="nucleotide sequence ID" value="NZ_LGKP01000022.1"/>
</dbReference>
<feature type="transmembrane region" description="Helical" evidence="7">
    <location>
        <begin position="131"/>
        <end position="148"/>
    </location>
</feature>
<feature type="transmembrane region" description="Helical" evidence="7">
    <location>
        <begin position="350"/>
        <end position="374"/>
    </location>
</feature>
<evidence type="ECO:0000256" key="7">
    <source>
        <dbReference type="SAM" id="Phobius"/>
    </source>
</evidence>
<evidence type="ECO:0000256" key="5">
    <source>
        <dbReference type="ARBA" id="ARBA00023014"/>
    </source>
</evidence>
<keyword evidence="2" id="KW-1003">Cell membrane</keyword>
<dbReference type="AlphaFoldDB" id="A0A0P6YS26"/>
<evidence type="ECO:0000256" key="4">
    <source>
        <dbReference type="ARBA" id="ARBA00023004"/>
    </source>
</evidence>
<evidence type="ECO:0000259" key="8">
    <source>
        <dbReference type="PROSITE" id="PS51379"/>
    </source>
</evidence>
<dbReference type="InterPro" id="IPR017900">
    <property type="entry name" value="4Fe4S_Fe_S_CS"/>
</dbReference>
<dbReference type="EMBL" id="LGKP01000022">
    <property type="protein sequence ID" value="KPL86073.1"/>
    <property type="molecule type" value="Genomic_DNA"/>
</dbReference>
<dbReference type="STRING" id="70996.SE18_14430"/>
<evidence type="ECO:0000256" key="6">
    <source>
        <dbReference type="ARBA" id="ARBA00023136"/>
    </source>
</evidence>
<evidence type="ECO:0000256" key="3">
    <source>
        <dbReference type="ARBA" id="ARBA00022723"/>
    </source>
</evidence>
<evidence type="ECO:0000313" key="9">
    <source>
        <dbReference type="EMBL" id="KPL86073.1"/>
    </source>
</evidence>
<dbReference type="Proteomes" id="UP000050277">
    <property type="component" value="Unassembled WGS sequence"/>
</dbReference>
<proteinExistence type="predicted"/>
<feature type="domain" description="4Fe-4S ferredoxin-type" evidence="8">
    <location>
        <begin position="212"/>
        <end position="240"/>
    </location>
</feature>
<keyword evidence="7" id="KW-0812">Transmembrane</keyword>
<dbReference type="InterPro" id="IPR052378">
    <property type="entry name" value="NosR_regulator"/>
</dbReference>
<dbReference type="GO" id="GO:0005886">
    <property type="term" value="C:plasma membrane"/>
    <property type="evidence" value="ECO:0007669"/>
    <property type="project" value="UniProtKB-SubCell"/>
</dbReference>
<protein>
    <recommendedName>
        <fullName evidence="8">4Fe-4S ferredoxin-type domain-containing protein</fullName>
    </recommendedName>
</protein>
<comment type="caution">
    <text evidence="9">The sequence shown here is derived from an EMBL/GenBank/DDBJ whole genome shotgun (WGS) entry which is preliminary data.</text>
</comment>
<feature type="transmembrane region" description="Helical" evidence="7">
    <location>
        <begin position="107"/>
        <end position="125"/>
    </location>
</feature>
<feature type="transmembrane region" description="Helical" evidence="7">
    <location>
        <begin position="21"/>
        <end position="41"/>
    </location>
</feature>
<feature type="transmembrane region" description="Helical" evidence="7">
    <location>
        <begin position="304"/>
        <end position="329"/>
    </location>
</feature>
<comment type="subcellular location">
    <subcellularLocation>
        <location evidence="1">Cell membrane</location>
    </subcellularLocation>
</comment>
<organism evidence="9 10">
    <name type="scientific">Herpetosiphon geysericola</name>
    <dbReference type="NCBI Taxonomy" id="70996"/>
    <lineage>
        <taxon>Bacteria</taxon>
        <taxon>Bacillati</taxon>
        <taxon>Chloroflexota</taxon>
        <taxon>Chloroflexia</taxon>
        <taxon>Herpetosiphonales</taxon>
        <taxon>Herpetosiphonaceae</taxon>
        <taxon>Herpetosiphon</taxon>
    </lineage>
</organism>
<feature type="transmembrane region" description="Helical" evidence="7">
    <location>
        <begin position="264"/>
        <end position="284"/>
    </location>
</feature>
<keyword evidence="4" id="KW-0408">Iron</keyword>
<feature type="transmembrane region" description="Helical" evidence="7">
    <location>
        <begin position="404"/>
        <end position="426"/>
    </location>
</feature>
<keyword evidence="3" id="KW-0479">Metal-binding</keyword>
<gene>
    <name evidence="9" type="ORF">SE18_14430</name>
</gene>
<evidence type="ECO:0000313" key="10">
    <source>
        <dbReference type="Proteomes" id="UP000050277"/>
    </source>
</evidence>
<dbReference type="InterPro" id="IPR017896">
    <property type="entry name" value="4Fe4S_Fe-S-bd"/>
</dbReference>
<evidence type="ECO:0000256" key="2">
    <source>
        <dbReference type="ARBA" id="ARBA00022475"/>
    </source>
</evidence>
<evidence type="ECO:0000256" key="1">
    <source>
        <dbReference type="ARBA" id="ARBA00004236"/>
    </source>
</evidence>
<keyword evidence="7" id="KW-1133">Transmembrane helix</keyword>
<dbReference type="PROSITE" id="PS51379">
    <property type="entry name" value="4FE4S_FER_2"/>
    <property type="match status" value="1"/>
</dbReference>
<dbReference type="PANTHER" id="PTHR30224">
    <property type="entry name" value="ELECTRON TRANSPORT PROTEIN"/>
    <property type="match status" value="1"/>
</dbReference>
<dbReference type="PANTHER" id="PTHR30224:SF4">
    <property type="entry name" value="ELECTRON TRANSPORT PROTEIN YCCM-RELATED"/>
    <property type="match status" value="1"/>
</dbReference>
<keyword evidence="5" id="KW-0411">Iron-sulfur</keyword>
<accession>A0A0P6YS26</accession>
<dbReference type="OrthoDB" id="9771372at2"/>